<organism evidence="1 2">
    <name type="scientific">Dreissena polymorpha</name>
    <name type="common">Zebra mussel</name>
    <name type="synonym">Mytilus polymorpha</name>
    <dbReference type="NCBI Taxonomy" id="45954"/>
    <lineage>
        <taxon>Eukaryota</taxon>
        <taxon>Metazoa</taxon>
        <taxon>Spiralia</taxon>
        <taxon>Lophotrochozoa</taxon>
        <taxon>Mollusca</taxon>
        <taxon>Bivalvia</taxon>
        <taxon>Autobranchia</taxon>
        <taxon>Heteroconchia</taxon>
        <taxon>Euheterodonta</taxon>
        <taxon>Imparidentia</taxon>
        <taxon>Neoheterodontei</taxon>
        <taxon>Myida</taxon>
        <taxon>Dreissenoidea</taxon>
        <taxon>Dreissenidae</taxon>
        <taxon>Dreissena</taxon>
    </lineage>
</organism>
<sequence length="50" mass="5630">MAIDVASIEGHSDKQPDTKHYVVPEGISALVKHFVNKAGKNFYDYHYIPV</sequence>
<keyword evidence="2" id="KW-1185">Reference proteome</keyword>
<dbReference type="EMBL" id="JAIWYP010000002">
    <property type="protein sequence ID" value="KAH3867903.1"/>
    <property type="molecule type" value="Genomic_DNA"/>
</dbReference>
<reference evidence="1" key="2">
    <citation type="submission" date="2020-11" db="EMBL/GenBank/DDBJ databases">
        <authorList>
            <person name="McCartney M.A."/>
            <person name="Auch B."/>
            <person name="Kono T."/>
            <person name="Mallez S."/>
            <person name="Becker A."/>
            <person name="Gohl D.M."/>
            <person name="Silverstein K.A.T."/>
            <person name="Koren S."/>
            <person name="Bechman K.B."/>
            <person name="Herman A."/>
            <person name="Abrahante J.E."/>
            <person name="Garbe J."/>
        </authorList>
    </citation>
    <scope>NUCLEOTIDE SEQUENCE</scope>
    <source>
        <strain evidence="1">Duluth1</strain>
        <tissue evidence="1">Whole animal</tissue>
    </source>
</reference>
<protein>
    <submittedName>
        <fullName evidence="1">Uncharacterized protein</fullName>
    </submittedName>
</protein>
<dbReference type="AlphaFoldDB" id="A0A9D4M1U8"/>
<dbReference type="Proteomes" id="UP000828390">
    <property type="component" value="Unassembled WGS sequence"/>
</dbReference>
<evidence type="ECO:0000313" key="2">
    <source>
        <dbReference type="Proteomes" id="UP000828390"/>
    </source>
</evidence>
<proteinExistence type="predicted"/>
<accession>A0A9D4M1U8</accession>
<reference evidence="1" key="1">
    <citation type="journal article" date="2019" name="bioRxiv">
        <title>The Genome of the Zebra Mussel, Dreissena polymorpha: A Resource for Invasive Species Research.</title>
        <authorList>
            <person name="McCartney M.A."/>
            <person name="Auch B."/>
            <person name="Kono T."/>
            <person name="Mallez S."/>
            <person name="Zhang Y."/>
            <person name="Obille A."/>
            <person name="Becker A."/>
            <person name="Abrahante J.E."/>
            <person name="Garbe J."/>
            <person name="Badalamenti J.P."/>
            <person name="Herman A."/>
            <person name="Mangelson H."/>
            <person name="Liachko I."/>
            <person name="Sullivan S."/>
            <person name="Sone E.D."/>
            <person name="Koren S."/>
            <person name="Silverstein K.A.T."/>
            <person name="Beckman K.B."/>
            <person name="Gohl D.M."/>
        </authorList>
    </citation>
    <scope>NUCLEOTIDE SEQUENCE</scope>
    <source>
        <strain evidence="1">Duluth1</strain>
        <tissue evidence="1">Whole animal</tissue>
    </source>
</reference>
<name>A0A9D4M1U8_DREPO</name>
<comment type="caution">
    <text evidence="1">The sequence shown here is derived from an EMBL/GenBank/DDBJ whole genome shotgun (WGS) entry which is preliminary data.</text>
</comment>
<gene>
    <name evidence="1" type="ORF">DPMN_031040</name>
</gene>
<evidence type="ECO:0000313" key="1">
    <source>
        <dbReference type="EMBL" id="KAH3867903.1"/>
    </source>
</evidence>